<reference evidence="1 2" key="1">
    <citation type="journal article" date="2002" name="Proc. Natl. Acad. Sci. U.S.A.">
        <title>The complete genome sequence of Chlorobium tepidum TLS, a photosynthetic, anaerobic, green-sulfur bacterium.</title>
        <authorList>
            <person name="Eisen J.A."/>
            <person name="Nelson K.E."/>
            <person name="Paulsen I.T."/>
            <person name="Heidelberg J.F."/>
            <person name="Wu M."/>
            <person name="Dodson R.J."/>
            <person name="Deboy R."/>
            <person name="Gwinn M.L."/>
            <person name="Nelson W.C."/>
            <person name="Haft D.H."/>
            <person name="Hickey E.K."/>
            <person name="Peterson J.D."/>
            <person name="Durkin A.S."/>
            <person name="Kolonay J.L."/>
            <person name="Yang F."/>
            <person name="Holt I."/>
            <person name="Umayam L.A."/>
            <person name="Mason T."/>
            <person name="Brenner M."/>
            <person name="Shea T.P."/>
            <person name="Parksey D."/>
            <person name="Nierman W.C."/>
            <person name="Feldblyum T.V."/>
            <person name="Hansen C.L."/>
            <person name="Craven M.B."/>
            <person name="Radune D."/>
            <person name="Vamathevan J."/>
            <person name="Khouri H."/>
            <person name="White O."/>
            <person name="Gruber T.M."/>
            <person name="Ketchum K.A."/>
            <person name="Venter J.C."/>
            <person name="Tettelin H."/>
            <person name="Bryant D.A."/>
            <person name="Fraser C.M."/>
        </authorList>
    </citation>
    <scope>NUCLEOTIDE SEQUENCE [LARGE SCALE GENOMIC DNA]</scope>
    <source>
        <strain evidence="2">ATCC 49652 / DSM 12025 / NBRC 103806 / TLS</strain>
    </source>
</reference>
<dbReference type="STRING" id="194439.CT2216"/>
<dbReference type="eggNOG" id="COG2930">
    <property type="taxonomic scope" value="Bacteria"/>
</dbReference>
<dbReference type="AlphaFoldDB" id="Q8KAE7"/>
<dbReference type="OrthoDB" id="5405772at2"/>
<dbReference type="HOGENOM" id="CLU_100198_1_0_10"/>
<protein>
    <recommendedName>
        <fullName evidence="3">Ysc84 actin-binding domain-containing protein</fullName>
    </recommendedName>
</protein>
<dbReference type="KEGG" id="cte:CT2216"/>
<dbReference type="Proteomes" id="UP000001007">
    <property type="component" value="Chromosome"/>
</dbReference>
<evidence type="ECO:0000313" key="1">
    <source>
        <dbReference type="EMBL" id="AAM73432.1"/>
    </source>
</evidence>
<evidence type="ECO:0000313" key="2">
    <source>
        <dbReference type="Proteomes" id="UP000001007"/>
    </source>
</evidence>
<dbReference type="EMBL" id="AE006470">
    <property type="protein sequence ID" value="AAM73432.1"/>
    <property type="molecule type" value="Genomic_DNA"/>
</dbReference>
<dbReference type="EnsemblBacteria" id="AAM73432">
    <property type="protein sequence ID" value="AAM73432"/>
    <property type="gene ID" value="CT2216"/>
</dbReference>
<proteinExistence type="predicted"/>
<organism evidence="1 2">
    <name type="scientific">Chlorobaculum tepidum (strain ATCC 49652 / DSM 12025 / NBRC 103806 / TLS)</name>
    <name type="common">Chlorobium tepidum</name>
    <dbReference type="NCBI Taxonomy" id="194439"/>
    <lineage>
        <taxon>Bacteria</taxon>
        <taxon>Pseudomonadati</taxon>
        <taxon>Chlorobiota</taxon>
        <taxon>Chlorobiia</taxon>
        <taxon>Chlorobiales</taxon>
        <taxon>Chlorobiaceae</taxon>
        <taxon>Chlorobaculum</taxon>
    </lineage>
</organism>
<gene>
    <name evidence="1" type="ordered locus">CT2216</name>
</gene>
<keyword evidence="2" id="KW-1185">Reference proteome</keyword>
<evidence type="ECO:0008006" key="3">
    <source>
        <dbReference type="Google" id="ProtNLM"/>
    </source>
</evidence>
<accession>Q8KAE7</accession>
<sequence>MILLSNEKMVAMMKRVHLMRALLIALAAVTMLFGTARAGWDPADEVNAERTIGMFRKADPSLERFFSKAYGYAVFSDIYKGGFMIVGGGHGKGVVFDQGRPIGHATVTMFNVGPQLGGQSFSEIIFFKDRAALADFTKGNYELSAQFAVVAVRAGMATNTDYSNGVAVFAMPNAGLMGELTVGAQKFTFRQYR</sequence>
<name>Q8KAE7_CHLTE</name>